<proteinExistence type="predicted"/>
<dbReference type="EMBL" id="SZYD01000017">
    <property type="protein sequence ID" value="KAD3067209.1"/>
    <property type="molecule type" value="Genomic_DNA"/>
</dbReference>
<dbReference type="AlphaFoldDB" id="A0A5N6LZZ3"/>
<protein>
    <submittedName>
        <fullName evidence="1">Uncharacterized protein</fullName>
    </submittedName>
</protein>
<reference evidence="1 2" key="1">
    <citation type="submission" date="2019-05" db="EMBL/GenBank/DDBJ databases">
        <title>Mikania micrantha, genome provides insights into the molecular mechanism of rapid growth.</title>
        <authorList>
            <person name="Liu B."/>
        </authorList>
    </citation>
    <scope>NUCLEOTIDE SEQUENCE [LARGE SCALE GENOMIC DNA]</scope>
    <source>
        <strain evidence="1">NLD-2019</strain>
        <tissue evidence="1">Leaf</tissue>
    </source>
</reference>
<sequence length="85" mass="9951">MDGSFGRTKSAKNEWVRPVHHEYSTESWSNKMSIDLRMKGLGPKVVCEMLRSVFEGIELWKWCRNGEELVEGFAWVQESLIFVKE</sequence>
<dbReference type="Proteomes" id="UP000326396">
    <property type="component" value="Linkage Group LG7"/>
</dbReference>
<accession>A0A5N6LZZ3</accession>
<gene>
    <name evidence="1" type="ORF">E3N88_35089</name>
</gene>
<name>A0A5N6LZZ3_9ASTR</name>
<keyword evidence="2" id="KW-1185">Reference proteome</keyword>
<organism evidence="1 2">
    <name type="scientific">Mikania micrantha</name>
    <name type="common">bitter vine</name>
    <dbReference type="NCBI Taxonomy" id="192012"/>
    <lineage>
        <taxon>Eukaryota</taxon>
        <taxon>Viridiplantae</taxon>
        <taxon>Streptophyta</taxon>
        <taxon>Embryophyta</taxon>
        <taxon>Tracheophyta</taxon>
        <taxon>Spermatophyta</taxon>
        <taxon>Magnoliopsida</taxon>
        <taxon>eudicotyledons</taxon>
        <taxon>Gunneridae</taxon>
        <taxon>Pentapetalae</taxon>
        <taxon>asterids</taxon>
        <taxon>campanulids</taxon>
        <taxon>Asterales</taxon>
        <taxon>Asteraceae</taxon>
        <taxon>Asteroideae</taxon>
        <taxon>Heliantheae alliance</taxon>
        <taxon>Eupatorieae</taxon>
        <taxon>Mikania</taxon>
    </lineage>
</organism>
<comment type="caution">
    <text evidence="1">The sequence shown here is derived from an EMBL/GenBank/DDBJ whole genome shotgun (WGS) entry which is preliminary data.</text>
</comment>
<evidence type="ECO:0000313" key="1">
    <source>
        <dbReference type="EMBL" id="KAD3067209.1"/>
    </source>
</evidence>
<evidence type="ECO:0000313" key="2">
    <source>
        <dbReference type="Proteomes" id="UP000326396"/>
    </source>
</evidence>